<feature type="region of interest" description="Disordered" evidence="1">
    <location>
        <begin position="174"/>
        <end position="217"/>
    </location>
</feature>
<dbReference type="Proteomes" id="UP000429523">
    <property type="component" value="Unassembled WGS sequence"/>
</dbReference>
<feature type="compositionally biased region" description="Polar residues" evidence="1">
    <location>
        <begin position="194"/>
        <end position="209"/>
    </location>
</feature>
<dbReference type="AlphaFoldDB" id="A0A6A3FIS9"/>
<feature type="compositionally biased region" description="Basic and acidic residues" evidence="1">
    <location>
        <begin position="130"/>
        <end position="143"/>
    </location>
</feature>
<accession>A0A6A3FIS9</accession>
<evidence type="ECO:0000256" key="1">
    <source>
        <dbReference type="SAM" id="MobiDB-lite"/>
    </source>
</evidence>
<comment type="caution">
    <text evidence="2">The sequence shown here is derived from an EMBL/GenBank/DDBJ whole genome shotgun (WGS) entry which is preliminary data.</text>
</comment>
<reference evidence="2 3" key="1">
    <citation type="submission" date="2018-08" db="EMBL/GenBank/DDBJ databases">
        <title>Genomic investigation of the strawberry pathogen Phytophthora fragariae indicates pathogenicity is determined by transcriptional variation in three key races.</title>
        <authorList>
            <person name="Adams T.M."/>
            <person name="Armitage A.D."/>
            <person name="Sobczyk M.K."/>
            <person name="Bates H.J."/>
            <person name="Dunwell J.M."/>
            <person name="Nellist C.F."/>
            <person name="Harrison R.J."/>
        </authorList>
    </citation>
    <scope>NUCLEOTIDE SEQUENCE [LARGE SCALE GENOMIC DNA]</scope>
    <source>
        <strain evidence="2 3">NOV-9</strain>
    </source>
</reference>
<evidence type="ECO:0000313" key="2">
    <source>
        <dbReference type="EMBL" id="KAE8945679.1"/>
    </source>
</evidence>
<name>A0A6A3FIS9_9STRA</name>
<protein>
    <submittedName>
        <fullName evidence="2">Uncharacterized protein</fullName>
    </submittedName>
</protein>
<organism evidence="2 3">
    <name type="scientific">Phytophthora fragariae</name>
    <dbReference type="NCBI Taxonomy" id="53985"/>
    <lineage>
        <taxon>Eukaryota</taxon>
        <taxon>Sar</taxon>
        <taxon>Stramenopiles</taxon>
        <taxon>Oomycota</taxon>
        <taxon>Peronosporomycetes</taxon>
        <taxon>Peronosporales</taxon>
        <taxon>Peronosporaceae</taxon>
        <taxon>Phytophthora</taxon>
    </lineage>
</organism>
<feature type="region of interest" description="Disordered" evidence="1">
    <location>
        <begin position="25"/>
        <end position="45"/>
    </location>
</feature>
<dbReference type="EMBL" id="QXGF01000148">
    <property type="protein sequence ID" value="KAE8945679.1"/>
    <property type="molecule type" value="Genomic_DNA"/>
</dbReference>
<proteinExistence type="predicted"/>
<feature type="region of interest" description="Disordered" evidence="1">
    <location>
        <begin position="123"/>
        <end position="158"/>
    </location>
</feature>
<gene>
    <name evidence="2" type="ORF">PF009_g4644</name>
</gene>
<sequence>MKGQTRRQRRLYEQRRIRLTQPLPAEVESEVSAQRAARHQSGSRVSCWWSYDDDVGGTGPDITSSSSSFDPYERQREPPARMMSRDGSPLPSTIGFSRPTESWKTLWEKKACNGSVAQSGHAEAAAARIARTDEEVHSRRRPMDAGYAGDEDENAGSDVRGTLKYLEAASREVSSCRERREASSQQNLPRKAQTESVPTRAQRSSTSRSGDQDDYGWRHGGDELLVSAVTRRRRQRGRVAECYFGVVTGGWLGVGRYRAWVRATTSIEARGCSRSVLVRDLATTGCTVATTTESNANEK</sequence>
<feature type="region of interest" description="Disordered" evidence="1">
    <location>
        <begin position="58"/>
        <end position="98"/>
    </location>
</feature>
<evidence type="ECO:0000313" key="3">
    <source>
        <dbReference type="Proteomes" id="UP000429523"/>
    </source>
</evidence>